<dbReference type="InParanoid" id="A0A098DQI2"/>
<dbReference type="VEuPathDB" id="FungiDB:FGRAMPH1_01G22717"/>
<reference evidence="1 3" key="3">
    <citation type="journal article" date="2015" name="BMC Genomics">
        <title>The completed genome sequence of the pathogenic ascomycete fungus Fusarium graminearum.</title>
        <authorList>
            <person name="King R."/>
            <person name="Urban M."/>
            <person name="Hammond-Kosack M.C."/>
            <person name="Hassani-Pak K."/>
            <person name="Hammond-Kosack K.E."/>
        </authorList>
    </citation>
    <scope>NUCLEOTIDE SEQUENCE [LARGE SCALE GENOMIC DNA]</scope>
    <source>
        <strain evidence="3">ATCC MYA-4620 / CBS 123657 / FGSC 9075 / NRRL 31084 / PH-1</strain>
        <strain evidence="1">PH-1</strain>
    </source>
</reference>
<dbReference type="EnsemblFungi" id="CEF83587">
    <property type="protein sequence ID" value="CEF83587"/>
    <property type="gene ID" value="FGRRES_20338"/>
</dbReference>
<reference evidence="2" key="4">
    <citation type="submission" date="2017-01" db="UniProtKB">
        <authorList>
            <consortium name="EnsemblFungi"/>
        </authorList>
    </citation>
    <scope>IDENTIFICATION</scope>
    <source>
        <strain evidence="2">PH-1 / ATCC MYA-4620 / FGSC 9075 / NRRL 31084</strain>
    </source>
</reference>
<proteinExistence type="predicted"/>
<accession>A0A0E0SAX4</accession>
<organism evidence="1 3">
    <name type="scientific">Gibberella zeae (strain ATCC MYA-4620 / CBS 123657 / FGSC 9075 / NRRL 31084 / PH-1)</name>
    <name type="common">Wheat head blight fungus</name>
    <name type="synonym">Fusarium graminearum</name>
    <dbReference type="NCBI Taxonomy" id="229533"/>
    <lineage>
        <taxon>Eukaryota</taxon>
        <taxon>Fungi</taxon>
        <taxon>Dikarya</taxon>
        <taxon>Ascomycota</taxon>
        <taxon>Pezizomycotina</taxon>
        <taxon>Sordariomycetes</taxon>
        <taxon>Hypocreomycetidae</taxon>
        <taxon>Hypocreales</taxon>
        <taxon>Nectriaceae</taxon>
        <taxon>Fusarium</taxon>
    </lineage>
</organism>
<dbReference type="AlphaFoldDB" id="A0A098DQI2"/>
<dbReference type="EMBL" id="HG970335">
    <property type="protein sequence ID" value="CEF83587.1"/>
    <property type="molecule type" value="Genomic_DNA"/>
</dbReference>
<protein>
    <submittedName>
        <fullName evidence="1">Chromosome 4, complete genome</fullName>
    </submittedName>
</protein>
<evidence type="ECO:0000313" key="1">
    <source>
        <dbReference type="EMBL" id="CEF83587.1"/>
    </source>
</evidence>
<reference evidence="2 3" key="1">
    <citation type="journal article" date="2007" name="Science">
        <title>The Fusarium graminearum genome reveals a link between localized polymorphism and pathogen specialization.</title>
        <authorList>
            <person name="Cuomo C.A."/>
            <person name="Gueldener U."/>
            <person name="Xu J.-R."/>
            <person name="Trail F."/>
            <person name="Turgeon B.G."/>
            <person name="Di Pietro A."/>
            <person name="Walton J.D."/>
            <person name="Ma L.-J."/>
            <person name="Baker S.E."/>
            <person name="Rep M."/>
            <person name="Adam G."/>
            <person name="Antoniw J."/>
            <person name="Baldwin T."/>
            <person name="Calvo S.E."/>
            <person name="Chang Y.-L."/>
            <person name="DeCaprio D."/>
            <person name="Gale L.R."/>
            <person name="Gnerre S."/>
            <person name="Goswami R.S."/>
            <person name="Hammond-Kosack K."/>
            <person name="Harris L.J."/>
            <person name="Hilburn K."/>
            <person name="Kennell J.C."/>
            <person name="Kroken S."/>
            <person name="Magnuson J.K."/>
            <person name="Mannhaupt G."/>
            <person name="Mauceli E.W."/>
            <person name="Mewes H.-W."/>
            <person name="Mitterbauer R."/>
            <person name="Muehlbauer G."/>
            <person name="Muensterkoetter M."/>
            <person name="Nelson D."/>
            <person name="O'Donnell K."/>
            <person name="Ouellet T."/>
            <person name="Qi W."/>
            <person name="Quesneville H."/>
            <person name="Roncero M.I.G."/>
            <person name="Seong K.-Y."/>
            <person name="Tetko I.V."/>
            <person name="Urban M."/>
            <person name="Waalwijk C."/>
            <person name="Ward T.J."/>
            <person name="Yao J."/>
            <person name="Birren B.W."/>
            <person name="Kistler H.C."/>
        </authorList>
    </citation>
    <scope>NUCLEOTIDE SEQUENCE [LARGE SCALE GENOMIC DNA]</scope>
    <source>
        <strain evidence="3">ATCC MYA-4620 / CBS 123657 / FGSC 9075 / NRRL 31084 / PH-1</strain>
        <strain evidence="2">PH-1 / ATCC MYA-4620 / FGSC 9075 / NRRL 31084</strain>
    </source>
</reference>
<dbReference type="Proteomes" id="UP000070720">
    <property type="component" value="Chromosome 4"/>
</dbReference>
<accession>A0A098DQI2</accession>
<sequence length="62" mass="7166">MAGLKLFVVEHNLASQWLDLDTGQDDDPTCYRREDRPSYTCSPSKIHVADKIGQFEIRTIQR</sequence>
<gene>
    <name evidence="1" type="ORF">FGRAMPH1_01T22717</name>
</gene>
<evidence type="ECO:0000313" key="3">
    <source>
        <dbReference type="Proteomes" id="UP000070720"/>
    </source>
</evidence>
<evidence type="ECO:0000313" key="2">
    <source>
        <dbReference type="EnsemblFungi" id="CEF83587"/>
    </source>
</evidence>
<reference evidence="2 3" key="2">
    <citation type="journal article" date="2010" name="Nature">
        <title>Comparative genomics reveals mobile pathogenicity chromosomes in Fusarium.</title>
        <authorList>
            <person name="Ma L.J."/>
            <person name="van der Does H.C."/>
            <person name="Borkovich K.A."/>
            <person name="Coleman J.J."/>
            <person name="Daboussi M.J."/>
            <person name="Di Pietro A."/>
            <person name="Dufresne M."/>
            <person name="Freitag M."/>
            <person name="Grabherr M."/>
            <person name="Henrissat B."/>
            <person name="Houterman P.M."/>
            <person name="Kang S."/>
            <person name="Shim W.B."/>
            <person name="Woloshuk C."/>
            <person name="Xie X."/>
            <person name="Xu J.R."/>
            <person name="Antoniw J."/>
            <person name="Baker S.E."/>
            <person name="Bluhm B.H."/>
            <person name="Breakspear A."/>
            <person name="Brown D.W."/>
            <person name="Butchko R.A."/>
            <person name="Chapman S."/>
            <person name="Coulson R."/>
            <person name="Coutinho P.M."/>
            <person name="Danchin E.G."/>
            <person name="Diener A."/>
            <person name="Gale L.R."/>
            <person name="Gardiner D.M."/>
            <person name="Goff S."/>
            <person name="Hammond-Kosack K.E."/>
            <person name="Hilburn K."/>
            <person name="Hua-Van A."/>
            <person name="Jonkers W."/>
            <person name="Kazan K."/>
            <person name="Kodira C.D."/>
            <person name="Koehrsen M."/>
            <person name="Kumar L."/>
            <person name="Lee Y.H."/>
            <person name="Li L."/>
            <person name="Manners J.M."/>
            <person name="Miranda-Saavedra D."/>
            <person name="Mukherjee M."/>
            <person name="Park G."/>
            <person name="Park J."/>
            <person name="Park S.Y."/>
            <person name="Proctor R.H."/>
            <person name="Regev A."/>
            <person name="Ruiz-Roldan M.C."/>
            <person name="Sain D."/>
            <person name="Sakthikumar S."/>
            <person name="Sykes S."/>
            <person name="Schwartz D.C."/>
            <person name="Turgeon B.G."/>
            <person name="Wapinski I."/>
            <person name="Yoder O."/>
            <person name="Young S."/>
            <person name="Zeng Q."/>
            <person name="Zhou S."/>
            <person name="Galagan J."/>
            <person name="Cuomo C.A."/>
            <person name="Kistler H.C."/>
            <person name="Rep M."/>
        </authorList>
    </citation>
    <scope>GENOME REANNOTATION</scope>
    <source>
        <strain evidence="3">ATCC MYA-4620 / CBS 123657 / FGSC 9075 / NRRL 31084 / PH-1</strain>
        <strain evidence="2">PH-1 / ATCC MYA-4620 / FGSC 9075 / NRRL 31084</strain>
    </source>
</reference>
<name>A0A098DQI2_GIBZE</name>
<keyword evidence="3" id="KW-1185">Reference proteome</keyword>